<keyword evidence="4" id="KW-0805">Transcription regulation</keyword>
<dbReference type="PROSITE" id="PS00463">
    <property type="entry name" value="ZN2_CY6_FUNGAL_1"/>
    <property type="match status" value="1"/>
</dbReference>
<feature type="region of interest" description="Disordered" evidence="8">
    <location>
        <begin position="90"/>
        <end position="124"/>
    </location>
</feature>
<protein>
    <recommendedName>
        <fullName evidence="9">Zn(2)-C6 fungal-type domain-containing protein</fullName>
    </recommendedName>
</protein>
<dbReference type="InterPro" id="IPR036864">
    <property type="entry name" value="Zn2-C6_fun-type_DNA-bd_sf"/>
</dbReference>
<feature type="compositionally biased region" description="Polar residues" evidence="8">
    <location>
        <begin position="589"/>
        <end position="603"/>
    </location>
</feature>
<dbReference type="Proteomes" id="UP001479436">
    <property type="component" value="Unassembled WGS sequence"/>
</dbReference>
<evidence type="ECO:0000313" key="10">
    <source>
        <dbReference type="EMBL" id="KAK9701349.1"/>
    </source>
</evidence>
<dbReference type="Pfam" id="PF04082">
    <property type="entry name" value="Fungal_trans"/>
    <property type="match status" value="1"/>
</dbReference>
<dbReference type="CDD" id="cd12148">
    <property type="entry name" value="fungal_TF_MHR"/>
    <property type="match status" value="1"/>
</dbReference>
<evidence type="ECO:0000256" key="5">
    <source>
        <dbReference type="ARBA" id="ARBA00023125"/>
    </source>
</evidence>
<feature type="region of interest" description="Disordered" evidence="8">
    <location>
        <begin position="589"/>
        <end position="667"/>
    </location>
</feature>
<evidence type="ECO:0000256" key="7">
    <source>
        <dbReference type="ARBA" id="ARBA00023242"/>
    </source>
</evidence>
<accession>A0ABR2VTF9</accession>
<gene>
    <name evidence="10" type="ORF">K7432_011756</name>
</gene>
<evidence type="ECO:0000259" key="9">
    <source>
        <dbReference type="PROSITE" id="PS50048"/>
    </source>
</evidence>
<evidence type="ECO:0000256" key="1">
    <source>
        <dbReference type="ARBA" id="ARBA00004123"/>
    </source>
</evidence>
<keyword evidence="11" id="KW-1185">Reference proteome</keyword>
<reference evidence="10 11" key="1">
    <citation type="submission" date="2023-04" db="EMBL/GenBank/DDBJ databases">
        <title>Genome of Basidiobolus ranarum AG-B5.</title>
        <authorList>
            <person name="Stajich J.E."/>
            <person name="Carter-House D."/>
            <person name="Gryganskyi A."/>
        </authorList>
    </citation>
    <scope>NUCLEOTIDE SEQUENCE [LARGE SCALE GENOMIC DNA]</scope>
    <source>
        <strain evidence="10 11">AG-B5</strain>
    </source>
</reference>
<dbReference type="InterPro" id="IPR051615">
    <property type="entry name" value="Transcr_Regulatory_Elem"/>
</dbReference>
<organism evidence="10 11">
    <name type="scientific">Basidiobolus ranarum</name>
    <dbReference type="NCBI Taxonomy" id="34480"/>
    <lineage>
        <taxon>Eukaryota</taxon>
        <taxon>Fungi</taxon>
        <taxon>Fungi incertae sedis</taxon>
        <taxon>Zoopagomycota</taxon>
        <taxon>Entomophthoromycotina</taxon>
        <taxon>Basidiobolomycetes</taxon>
        <taxon>Basidiobolales</taxon>
        <taxon>Basidiobolaceae</taxon>
        <taxon>Basidiobolus</taxon>
    </lineage>
</organism>
<keyword evidence="7" id="KW-0539">Nucleus</keyword>
<dbReference type="SMART" id="SM00906">
    <property type="entry name" value="Fungal_trans"/>
    <property type="match status" value="1"/>
</dbReference>
<dbReference type="PANTHER" id="PTHR31313">
    <property type="entry name" value="TY1 ENHANCER ACTIVATOR"/>
    <property type="match status" value="1"/>
</dbReference>
<comment type="subcellular location">
    <subcellularLocation>
        <location evidence="1">Nucleus</location>
    </subcellularLocation>
</comment>
<evidence type="ECO:0000256" key="2">
    <source>
        <dbReference type="ARBA" id="ARBA00022723"/>
    </source>
</evidence>
<keyword evidence="5" id="KW-0238">DNA-binding</keyword>
<feature type="domain" description="Zn(2)-C6 fungal-type" evidence="9">
    <location>
        <begin position="20"/>
        <end position="50"/>
    </location>
</feature>
<proteinExistence type="predicted"/>
<dbReference type="CDD" id="cd00067">
    <property type="entry name" value="GAL4"/>
    <property type="match status" value="1"/>
</dbReference>
<evidence type="ECO:0000256" key="8">
    <source>
        <dbReference type="SAM" id="MobiDB-lite"/>
    </source>
</evidence>
<dbReference type="SMART" id="SM00066">
    <property type="entry name" value="GAL4"/>
    <property type="match status" value="1"/>
</dbReference>
<dbReference type="PANTHER" id="PTHR31313:SF81">
    <property type="entry name" value="TY1 ENHANCER ACTIVATOR"/>
    <property type="match status" value="1"/>
</dbReference>
<evidence type="ECO:0000256" key="6">
    <source>
        <dbReference type="ARBA" id="ARBA00023163"/>
    </source>
</evidence>
<dbReference type="PROSITE" id="PS50048">
    <property type="entry name" value="ZN2_CY6_FUNGAL_2"/>
    <property type="match status" value="1"/>
</dbReference>
<keyword evidence="2" id="KW-0479">Metal-binding</keyword>
<feature type="compositionally biased region" description="Polar residues" evidence="8">
    <location>
        <begin position="611"/>
        <end position="648"/>
    </location>
</feature>
<sequence length="717" mass="80926">MSLLSGYNTFPVKKSKASRACDVCRKRKVKCDGAIPACSTCVEFGYECTFKYKPKKRGPNPLSGTSLESRLGRLEKLMLPLIEENRSKKLEKTRLSPESMMISQEEEDVEEEDEEESEEDSSLSKLSQCLSDLALDGKHYFRYLGSSSGLYVLEGGKLNKDGLLKELIYHFDNYGSVSWALSNNFPLQELTKRLLPIYFDRHHRYVPIFNRADLEDRINSEKEVSLALLNSIYAVACLHIQMDEIYEDPEIHVSVTNHFFAQAKAYLDKEYLTPSVQTVQALILMAFQPEGSWTFLGMAIRIGQELGLHRNLDLDKMDLVQKQNRQLAWWGCFFLDRLLSSILGRPMCINEKDCDVKLPVDICSMGSNKTTIEDEFAESIRYFNQVICLYTLLTQTLRTIYGVTKKSKSKARDTLLHLNKSLSDWNTTLRPEFWYDITLSRPNSHYAAMLALQYHYIVILTNRPYIAPSGDSTSPFNNLALQACAKSASIISYILYHIHEPYLLHEIQGKSTFIFCASTIHTMNITSSDSNLAYASKANLIVNLNILKNINIHSAILYRNVIFIEDMIQSHGLSDMVSDSQQPVIYSSSKEQLPTSGYLTSPPSRHDSESLFLQSHKTSINVPSATPNDSPNIKSTSSPSVLSYPATSTDRDELTEPKVVDTGKSRPLTDINTLSLTVNSAATLGGEDNENADDFDLELWNVFISMFNQTPENNGGK</sequence>
<keyword evidence="6" id="KW-0804">Transcription</keyword>
<dbReference type="InterPro" id="IPR001138">
    <property type="entry name" value="Zn2Cys6_DnaBD"/>
</dbReference>
<dbReference type="InterPro" id="IPR007219">
    <property type="entry name" value="XnlR_reg_dom"/>
</dbReference>
<name>A0ABR2VTF9_9FUNG</name>
<comment type="caution">
    <text evidence="10">The sequence shown here is derived from an EMBL/GenBank/DDBJ whole genome shotgun (WGS) entry which is preliminary data.</text>
</comment>
<feature type="compositionally biased region" description="Acidic residues" evidence="8">
    <location>
        <begin position="104"/>
        <end position="121"/>
    </location>
</feature>
<dbReference type="SUPFAM" id="SSF57701">
    <property type="entry name" value="Zn2/Cys6 DNA-binding domain"/>
    <property type="match status" value="1"/>
</dbReference>
<evidence type="ECO:0000256" key="3">
    <source>
        <dbReference type="ARBA" id="ARBA00022833"/>
    </source>
</evidence>
<dbReference type="Gene3D" id="4.10.240.10">
    <property type="entry name" value="Zn(2)-C6 fungal-type DNA-binding domain"/>
    <property type="match status" value="1"/>
</dbReference>
<dbReference type="EMBL" id="JASJQH010007821">
    <property type="protein sequence ID" value="KAK9701349.1"/>
    <property type="molecule type" value="Genomic_DNA"/>
</dbReference>
<feature type="compositionally biased region" description="Basic and acidic residues" evidence="8">
    <location>
        <begin position="649"/>
        <end position="664"/>
    </location>
</feature>
<evidence type="ECO:0000313" key="11">
    <source>
        <dbReference type="Proteomes" id="UP001479436"/>
    </source>
</evidence>
<keyword evidence="3" id="KW-0862">Zinc</keyword>
<evidence type="ECO:0000256" key="4">
    <source>
        <dbReference type="ARBA" id="ARBA00023015"/>
    </source>
</evidence>
<dbReference type="Pfam" id="PF00172">
    <property type="entry name" value="Zn_clus"/>
    <property type="match status" value="1"/>
</dbReference>